<gene>
    <name evidence="2" type="ORF">AAFP95_21735</name>
</gene>
<dbReference type="RefSeq" id="WP_345766439.1">
    <property type="nucleotide sequence ID" value="NZ_CP154834.1"/>
</dbReference>
<evidence type="ECO:0000313" key="3">
    <source>
        <dbReference type="Proteomes" id="UP001463665"/>
    </source>
</evidence>
<evidence type="ECO:0000313" key="2">
    <source>
        <dbReference type="EMBL" id="XAO74227.1"/>
    </source>
</evidence>
<reference evidence="2 3" key="1">
    <citation type="submission" date="2024-04" db="EMBL/GenBank/DDBJ databases">
        <title>Genome sequencing and assembly of rice foliar adapted Chryseobacterium endophyticum OsEnb-ALM-A6.</title>
        <authorList>
            <person name="Kumar S."/>
            <person name="Javed M."/>
            <person name="Chouhan V."/>
            <person name="Charishma K."/>
            <person name="Patel A."/>
            <person name="Kumar M."/>
            <person name="Sahu K.P."/>
            <person name="Kumar A."/>
        </authorList>
    </citation>
    <scope>NUCLEOTIDE SEQUENCE [LARGE SCALE GENOMIC DNA]</scope>
    <source>
        <strain evidence="2 3">OsEnb-ALM-A6</strain>
    </source>
</reference>
<protein>
    <recommendedName>
        <fullName evidence="4">Periplasmic heavy metal sensor</fullName>
    </recommendedName>
</protein>
<accession>A0AAU6WQX8</accession>
<organism evidence="2 3">
    <name type="scientific">Chryseobacterium endophyticum</name>
    <dbReference type="NCBI Taxonomy" id="1854762"/>
    <lineage>
        <taxon>Bacteria</taxon>
        <taxon>Pseudomonadati</taxon>
        <taxon>Bacteroidota</taxon>
        <taxon>Flavobacteriia</taxon>
        <taxon>Flavobacteriales</taxon>
        <taxon>Weeksellaceae</taxon>
        <taxon>Chryseobacterium group</taxon>
        <taxon>Chryseobacterium</taxon>
    </lineage>
</organism>
<sequence length="149" mass="17794">MTKNRFYIFIIIGLLISNLLLLVFILIARSPHHKGPRNLIIERLHFDENQVQQYDGLIRQHRMQMMEKQHELMDAKTQYYSLLKNKDQKNGDALVQQIGKISMETEKINFKHFQNIRKICRPDQVQAFDHLIDEFESLFAPEPKPPHER</sequence>
<dbReference type="AlphaFoldDB" id="A0AAU6WQX8"/>
<evidence type="ECO:0008006" key="4">
    <source>
        <dbReference type="Google" id="ProtNLM"/>
    </source>
</evidence>
<dbReference type="Gene3D" id="1.20.120.1490">
    <property type="match status" value="1"/>
</dbReference>
<proteinExistence type="predicted"/>
<dbReference type="EMBL" id="CP154834">
    <property type="protein sequence ID" value="XAO74227.1"/>
    <property type="molecule type" value="Genomic_DNA"/>
</dbReference>
<dbReference type="Proteomes" id="UP001463665">
    <property type="component" value="Chromosome"/>
</dbReference>
<keyword evidence="1" id="KW-0472">Membrane</keyword>
<name>A0AAU6WQX8_9FLAO</name>
<keyword evidence="1" id="KW-1133">Transmembrane helix</keyword>
<keyword evidence="3" id="KW-1185">Reference proteome</keyword>
<keyword evidence="1" id="KW-0812">Transmembrane</keyword>
<feature type="transmembrane region" description="Helical" evidence="1">
    <location>
        <begin position="6"/>
        <end position="28"/>
    </location>
</feature>
<evidence type="ECO:0000256" key="1">
    <source>
        <dbReference type="SAM" id="Phobius"/>
    </source>
</evidence>